<name>A0A5J5MY83_MUNRE</name>
<evidence type="ECO:0000256" key="5">
    <source>
        <dbReference type="SAM" id="MobiDB-lite"/>
    </source>
</evidence>
<comment type="caution">
    <text evidence="6">The sequence shown here is derived from an EMBL/GenBank/DDBJ whole genome shotgun (WGS) entry which is preliminary data.</text>
</comment>
<dbReference type="SUPFAM" id="SSF54189">
    <property type="entry name" value="Ribosomal proteins S24e, L23 and L15e"/>
    <property type="match status" value="1"/>
</dbReference>
<dbReference type="Pfam" id="PF01282">
    <property type="entry name" value="Ribosomal_S24e"/>
    <property type="match status" value="1"/>
</dbReference>
<protein>
    <recommendedName>
        <fullName evidence="3">Small ribosomal subunit protein eS24</fullName>
    </recommendedName>
    <alternativeName>
        <fullName evidence="4">40S ribosomal protein S24</fullName>
    </alternativeName>
</protein>
<dbReference type="Proteomes" id="UP000326062">
    <property type="component" value="Chromosome 1"/>
</dbReference>
<dbReference type="Gene3D" id="3.30.70.3370">
    <property type="match status" value="1"/>
</dbReference>
<evidence type="ECO:0000256" key="2">
    <source>
        <dbReference type="ARBA" id="ARBA00023274"/>
    </source>
</evidence>
<feature type="compositionally biased region" description="Basic residues" evidence="5">
    <location>
        <begin position="77"/>
        <end position="86"/>
    </location>
</feature>
<evidence type="ECO:0000256" key="4">
    <source>
        <dbReference type="ARBA" id="ARBA00035458"/>
    </source>
</evidence>
<dbReference type="InterPro" id="IPR001976">
    <property type="entry name" value="Ribosomal_eS24"/>
</dbReference>
<dbReference type="GO" id="GO:0006412">
    <property type="term" value="P:translation"/>
    <property type="evidence" value="ECO:0007669"/>
    <property type="project" value="InterPro"/>
</dbReference>
<evidence type="ECO:0000256" key="1">
    <source>
        <dbReference type="ARBA" id="ARBA00022980"/>
    </source>
</evidence>
<dbReference type="GO" id="GO:0003735">
    <property type="term" value="F:structural constituent of ribosome"/>
    <property type="evidence" value="ECO:0007669"/>
    <property type="project" value="InterPro"/>
</dbReference>
<evidence type="ECO:0000313" key="6">
    <source>
        <dbReference type="EMBL" id="KAB0385166.1"/>
    </source>
</evidence>
<dbReference type="PANTHER" id="PTHR10496">
    <property type="entry name" value="40S RIBOSOMAL PROTEIN S24"/>
    <property type="match status" value="1"/>
</dbReference>
<dbReference type="AlphaFoldDB" id="A0A5J5MY83"/>
<sequence>MVIDVLHPGKATVPETEIWEKLAKMYQTTPDVIFESELRTHFGGPKTTGFGMIYDSLDYAKKEPKHRLTRHGLNEKKKNRMKKVRGTAKADVGAGKKKE</sequence>
<keyword evidence="2" id="KW-0687">Ribonucleoprotein</keyword>
<gene>
    <name evidence="6" type="ORF">FD755_000122</name>
</gene>
<proteinExistence type="predicted"/>
<evidence type="ECO:0000256" key="3">
    <source>
        <dbReference type="ARBA" id="ARBA00035149"/>
    </source>
</evidence>
<keyword evidence="7" id="KW-1185">Reference proteome</keyword>
<evidence type="ECO:0000313" key="7">
    <source>
        <dbReference type="Proteomes" id="UP000326062"/>
    </source>
</evidence>
<dbReference type="GO" id="GO:0044391">
    <property type="term" value="C:ribosomal subunit"/>
    <property type="evidence" value="ECO:0007669"/>
    <property type="project" value="UniProtKB-ARBA"/>
</dbReference>
<dbReference type="InterPro" id="IPR012678">
    <property type="entry name" value="Ribosomal_uL23/eL15/eS24_sf"/>
</dbReference>
<dbReference type="EMBL" id="VCEB01000001">
    <property type="protein sequence ID" value="KAB0385166.1"/>
    <property type="molecule type" value="Genomic_DNA"/>
</dbReference>
<reference evidence="6 7" key="1">
    <citation type="submission" date="2019-06" db="EMBL/GenBank/DDBJ databases">
        <title>Discovery of a novel chromosome fission-fusion reversal in muntjac.</title>
        <authorList>
            <person name="Mudd A.B."/>
            <person name="Bredeson J.V."/>
            <person name="Baum R."/>
            <person name="Hockemeyer D."/>
            <person name="Rokhsar D.S."/>
        </authorList>
    </citation>
    <scope>NUCLEOTIDE SEQUENCE [LARGE SCALE GENOMIC DNA]</scope>
    <source>
        <strain evidence="6">UCam_UCB_Mr</strain>
        <tissue evidence="6">Fibroblast cell line</tissue>
    </source>
</reference>
<keyword evidence="1" id="KW-0689">Ribosomal protein</keyword>
<organism evidence="6 7">
    <name type="scientific">Muntiacus reevesi</name>
    <name type="common">Reeves' muntjac</name>
    <name type="synonym">Cervus reevesi</name>
    <dbReference type="NCBI Taxonomy" id="9886"/>
    <lineage>
        <taxon>Eukaryota</taxon>
        <taxon>Metazoa</taxon>
        <taxon>Chordata</taxon>
        <taxon>Craniata</taxon>
        <taxon>Vertebrata</taxon>
        <taxon>Euteleostomi</taxon>
        <taxon>Mammalia</taxon>
        <taxon>Eutheria</taxon>
        <taxon>Laurasiatheria</taxon>
        <taxon>Artiodactyla</taxon>
        <taxon>Ruminantia</taxon>
        <taxon>Pecora</taxon>
        <taxon>Cervidae</taxon>
        <taxon>Muntiacinae</taxon>
        <taxon>Muntiacus</taxon>
    </lineage>
</organism>
<accession>A0A5J5MY83</accession>
<feature type="region of interest" description="Disordered" evidence="5">
    <location>
        <begin position="72"/>
        <end position="99"/>
    </location>
</feature>
<dbReference type="InterPro" id="IPR053709">
    <property type="entry name" value="eRP_eS24_sf"/>
</dbReference>